<dbReference type="InterPro" id="IPR006568">
    <property type="entry name" value="PSP_pro-rich"/>
</dbReference>
<dbReference type="Gene3D" id="1.20.1070.10">
    <property type="entry name" value="Rhodopsin 7-helix transmembrane proteins"/>
    <property type="match status" value="1"/>
</dbReference>
<evidence type="ECO:0000313" key="8">
    <source>
        <dbReference type="EMBL" id="KAK0401037.1"/>
    </source>
</evidence>
<feature type="transmembrane region" description="Helical" evidence="6">
    <location>
        <begin position="426"/>
        <end position="447"/>
    </location>
</feature>
<name>A0AA39HAT0_9BILA</name>
<dbReference type="Proteomes" id="UP001175271">
    <property type="component" value="Unassembled WGS sequence"/>
</dbReference>
<keyword evidence="2 6" id="KW-0812">Transmembrane</keyword>
<feature type="transmembrane region" description="Helical" evidence="6">
    <location>
        <begin position="331"/>
        <end position="351"/>
    </location>
</feature>
<comment type="subcellular location">
    <subcellularLocation>
        <location evidence="1">Membrane</location>
    </subcellularLocation>
</comment>
<feature type="region of interest" description="Disordered" evidence="5">
    <location>
        <begin position="203"/>
        <end position="228"/>
    </location>
</feature>
<evidence type="ECO:0000256" key="4">
    <source>
        <dbReference type="ARBA" id="ARBA00023136"/>
    </source>
</evidence>
<feature type="compositionally biased region" description="Basic and acidic residues" evidence="5">
    <location>
        <begin position="35"/>
        <end position="44"/>
    </location>
</feature>
<comment type="caution">
    <text evidence="8">The sequence shown here is derived from an EMBL/GenBank/DDBJ whole genome shotgun (WGS) entry which is preliminary data.</text>
</comment>
<evidence type="ECO:0000256" key="3">
    <source>
        <dbReference type="ARBA" id="ARBA00022989"/>
    </source>
</evidence>
<dbReference type="CDD" id="cd00637">
    <property type="entry name" value="7tm_classA_rhodopsin-like"/>
    <property type="match status" value="1"/>
</dbReference>
<evidence type="ECO:0000256" key="6">
    <source>
        <dbReference type="SAM" id="Phobius"/>
    </source>
</evidence>
<evidence type="ECO:0000256" key="1">
    <source>
        <dbReference type="ARBA" id="ARBA00004370"/>
    </source>
</evidence>
<dbReference type="PANTHER" id="PTHR23017:SF3">
    <property type="entry name" value="G-PROTEIN COUPLED RECEPTORS FAMILY 1 PROFILE DOMAIN-CONTAINING PROTEIN"/>
    <property type="match status" value="1"/>
</dbReference>
<evidence type="ECO:0000259" key="7">
    <source>
        <dbReference type="PROSITE" id="PS50262"/>
    </source>
</evidence>
<gene>
    <name evidence="8" type="ORF">QR680_015563</name>
</gene>
<accession>A0AA39HAT0</accession>
<keyword evidence="4 6" id="KW-0472">Membrane</keyword>
<feature type="transmembrane region" description="Helical" evidence="6">
    <location>
        <begin position="492"/>
        <end position="516"/>
    </location>
</feature>
<dbReference type="InterPro" id="IPR019430">
    <property type="entry name" value="7TM_GPCR_serpentine_rcpt_Srx"/>
</dbReference>
<dbReference type="Pfam" id="PF10328">
    <property type="entry name" value="7TM_GPCR_Srx"/>
    <property type="match status" value="1"/>
</dbReference>
<evidence type="ECO:0000256" key="5">
    <source>
        <dbReference type="SAM" id="MobiDB-lite"/>
    </source>
</evidence>
<feature type="transmembrane region" description="Helical" evidence="6">
    <location>
        <begin position="372"/>
        <end position="393"/>
    </location>
</feature>
<dbReference type="SMART" id="SM00581">
    <property type="entry name" value="PSP"/>
    <property type="match status" value="1"/>
</dbReference>
<keyword evidence="3 6" id="KW-1133">Transmembrane helix</keyword>
<dbReference type="PANTHER" id="PTHR23017">
    <property type="entry name" value="SERPENTINE RECEPTOR, CLASS X"/>
    <property type="match status" value="1"/>
</dbReference>
<feature type="transmembrane region" description="Helical" evidence="6">
    <location>
        <begin position="467"/>
        <end position="486"/>
    </location>
</feature>
<protein>
    <recommendedName>
        <fullName evidence="7">G-protein coupled receptors family 1 profile domain-containing protein</fullName>
    </recommendedName>
</protein>
<dbReference type="Pfam" id="PF04046">
    <property type="entry name" value="PSP"/>
    <property type="match status" value="1"/>
</dbReference>
<dbReference type="SUPFAM" id="SSF81321">
    <property type="entry name" value="Family A G protein-coupled receptor-like"/>
    <property type="match status" value="1"/>
</dbReference>
<feature type="region of interest" description="Disordered" evidence="5">
    <location>
        <begin position="1"/>
        <end position="64"/>
    </location>
</feature>
<reference evidence="8" key="1">
    <citation type="submission" date="2023-06" db="EMBL/GenBank/DDBJ databases">
        <title>Genomic analysis of the entomopathogenic nematode Steinernema hermaphroditum.</title>
        <authorList>
            <person name="Schwarz E.M."/>
            <person name="Heppert J.K."/>
            <person name="Baniya A."/>
            <person name="Schwartz H.T."/>
            <person name="Tan C.-H."/>
            <person name="Antoshechkin I."/>
            <person name="Sternberg P.W."/>
            <person name="Goodrich-Blair H."/>
            <person name="Dillman A.R."/>
        </authorList>
    </citation>
    <scope>NUCLEOTIDE SEQUENCE</scope>
    <source>
        <strain evidence="8">PS9179</strain>
        <tissue evidence="8">Whole animal</tissue>
    </source>
</reference>
<dbReference type="AlphaFoldDB" id="A0AA39HAT0"/>
<organism evidence="8 9">
    <name type="scientific">Steinernema hermaphroditum</name>
    <dbReference type="NCBI Taxonomy" id="289476"/>
    <lineage>
        <taxon>Eukaryota</taxon>
        <taxon>Metazoa</taxon>
        <taxon>Ecdysozoa</taxon>
        <taxon>Nematoda</taxon>
        <taxon>Chromadorea</taxon>
        <taxon>Rhabditida</taxon>
        <taxon>Tylenchina</taxon>
        <taxon>Panagrolaimomorpha</taxon>
        <taxon>Strongyloidoidea</taxon>
        <taxon>Steinernematidae</taxon>
        <taxon>Steinernema</taxon>
    </lineage>
</organism>
<evidence type="ECO:0000256" key="2">
    <source>
        <dbReference type="ARBA" id="ARBA00022692"/>
    </source>
</evidence>
<dbReference type="EMBL" id="JAUCMV010000004">
    <property type="protein sequence ID" value="KAK0401037.1"/>
    <property type="molecule type" value="Genomic_DNA"/>
</dbReference>
<proteinExistence type="predicted"/>
<dbReference type="GO" id="GO:0016020">
    <property type="term" value="C:membrane"/>
    <property type="evidence" value="ECO:0007669"/>
    <property type="project" value="UniProtKB-SubCell"/>
</dbReference>
<dbReference type="InterPro" id="IPR017452">
    <property type="entry name" value="GPCR_Rhodpsn_7TM"/>
</dbReference>
<keyword evidence="9" id="KW-1185">Reference proteome</keyword>
<sequence>MSEEGELPPSPSRTDKESANSEDDDIIILDLTPIAERKKKEKPFNRTRAPPPATLSKRFRPGEPSPQLRAALGLRWNDIPEWIYRMRRLGFINGYPPSYLKKAIVYDDYDPTHLLSFNFIDGKLNQQEDQADRIRSFKPPTVNANKIISYGGFNKSFPELNDREGRSFIVPPFELFVGQIQKELQKKARKEWELVRQTRARQRKKFGSEETLDGQPPRKRRRLEEGELPDTDESFFEESVLIINEASVDSTADGSHPGLSTEFDCGVDVPDIATRSVNKNGDDLERFSKGIQPFAAKVDVAQSDGRFLKALLHIVKSRNPDWHSTYLGRRFGQFMMFFWEVSIFSHLAMAINRAVAINAPDTYNRVFGDKTVTVRIVGVVWLIAAIQVFPYTFPDCSHNFDPVSFTLAYPEGACGDFMGTYSDLTVTLTVLSIIALLDIVSFVRLYCQRLELPSDSRSTMVRLFFQALVQSMILMSCEFSFFFFSPLNYNEWYLFATATLSWALTHSMDGIVVIIFNKEIRRIMMHKETDEPEKEAGRPDVFTAVTTYRNKNTV</sequence>
<feature type="domain" description="G-protein coupled receptors family 1 profile" evidence="7">
    <location>
        <begin position="341"/>
        <end position="446"/>
    </location>
</feature>
<evidence type="ECO:0000313" key="9">
    <source>
        <dbReference type="Proteomes" id="UP001175271"/>
    </source>
</evidence>
<dbReference type="PROSITE" id="PS50262">
    <property type="entry name" value="G_PROTEIN_RECEP_F1_2"/>
    <property type="match status" value="1"/>
</dbReference>